<comment type="caution">
    <text evidence="1">The sequence shown here is derived from an EMBL/GenBank/DDBJ whole genome shotgun (WGS) entry which is preliminary data.</text>
</comment>
<reference evidence="1 2" key="1">
    <citation type="journal article" date="2023" name="Sci. Data">
        <title>Genome assembly of the Korean intertidal mud-creeper Batillaria attramentaria.</title>
        <authorList>
            <person name="Patra A.K."/>
            <person name="Ho P.T."/>
            <person name="Jun S."/>
            <person name="Lee S.J."/>
            <person name="Kim Y."/>
            <person name="Won Y.J."/>
        </authorList>
    </citation>
    <scope>NUCLEOTIDE SEQUENCE [LARGE SCALE GENOMIC DNA]</scope>
    <source>
        <strain evidence="1">Wonlab-2016</strain>
    </source>
</reference>
<gene>
    <name evidence="1" type="ORF">BaRGS_00039813</name>
</gene>
<organism evidence="1 2">
    <name type="scientific">Batillaria attramentaria</name>
    <dbReference type="NCBI Taxonomy" id="370345"/>
    <lineage>
        <taxon>Eukaryota</taxon>
        <taxon>Metazoa</taxon>
        <taxon>Spiralia</taxon>
        <taxon>Lophotrochozoa</taxon>
        <taxon>Mollusca</taxon>
        <taxon>Gastropoda</taxon>
        <taxon>Caenogastropoda</taxon>
        <taxon>Sorbeoconcha</taxon>
        <taxon>Cerithioidea</taxon>
        <taxon>Batillariidae</taxon>
        <taxon>Batillaria</taxon>
    </lineage>
</organism>
<sequence>MITGDRTSCFPDCLPGHWTRRVELVRYNHNTTCTTSGPDNTVKPAGSLSLTCRFTGTVAFSYQQEGRGVECITDRGTSYQRLL</sequence>
<dbReference type="EMBL" id="JACVVK020000726">
    <property type="protein sequence ID" value="KAK7451821.1"/>
    <property type="molecule type" value="Genomic_DNA"/>
</dbReference>
<proteinExistence type="predicted"/>
<name>A0ABD0J276_9CAEN</name>
<evidence type="ECO:0000313" key="2">
    <source>
        <dbReference type="Proteomes" id="UP001519460"/>
    </source>
</evidence>
<evidence type="ECO:0000313" key="1">
    <source>
        <dbReference type="EMBL" id="KAK7451821.1"/>
    </source>
</evidence>
<protein>
    <submittedName>
        <fullName evidence="1">Uncharacterized protein</fullName>
    </submittedName>
</protein>
<keyword evidence="2" id="KW-1185">Reference proteome</keyword>
<accession>A0ABD0J276</accession>
<dbReference type="Proteomes" id="UP001519460">
    <property type="component" value="Unassembled WGS sequence"/>
</dbReference>
<dbReference type="AlphaFoldDB" id="A0ABD0J276"/>